<dbReference type="PANTHER" id="PTHR43785:SF12">
    <property type="entry name" value="TYPE-1 GLUTAMINE SYNTHETASE 2"/>
    <property type="match status" value="1"/>
</dbReference>
<feature type="non-terminal residue" evidence="6">
    <location>
        <position position="1"/>
    </location>
</feature>
<feature type="domain" description="GS catalytic" evidence="5">
    <location>
        <begin position="1"/>
        <end position="75"/>
    </location>
</feature>
<accession>A0A6G3T7F9</accession>
<evidence type="ECO:0000256" key="1">
    <source>
        <dbReference type="ARBA" id="ARBA00009897"/>
    </source>
</evidence>
<evidence type="ECO:0000313" key="6">
    <source>
        <dbReference type="EMBL" id="NEC32669.1"/>
    </source>
</evidence>
<comment type="caution">
    <text evidence="6">The sequence shown here is derived from an EMBL/GenBank/DDBJ whole genome shotgun (WGS) entry which is preliminary data.</text>
</comment>
<protein>
    <submittedName>
        <fullName evidence="6">Glutamine synthetase</fullName>
    </submittedName>
</protein>
<evidence type="ECO:0000313" key="7">
    <source>
        <dbReference type="Proteomes" id="UP000475666"/>
    </source>
</evidence>
<feature type="compositionally biased region" description="Low complexity" evidence="4">
    <location>
        <begin position="8"/>
        <end position="22"/>
    </location>
</feature>
<keyword evidence="2" id="KW-0436">Ligase</keyword>
<evidence type="ECO:0000256" key="2">
    <source>
        <dbReference type="ARBA" id="ARBA00022598"/>
    </source>
</evidence>
<reference evidence="6 7" key="1">
    <citation type="submission" date="2020-01" db="EMBL/GenBank/DDBJ databases">
        <title>Insect and environment-associated Actinomycetes.</title>
        <authorList>
            <person name="Currrie C."/>
            <person name="Chevrette M."/>
            <person name="Carlson C."/>
            <person name="Stubbendieck R."/>
            <person name="Wendt-Pienkowski E."/>
        </authorList>
    </citation>
    <scope>NUCLEOTIDE SEQUENCE [LARGE SCALE GENOMIC DNA]</scope>
    <source>
        <strain evidence="6 7">SID7739</strain>
    </source>
</reference>
<dbReference type="GO" id="GO:0006542">
    <property type="term" value="P:glutamine biosynthetic process"/>
    <property type="evidence" value="ECO:0007669"/>
    <property type="project" value="TreeGrafter"/>
</dbReference>
<dbReference type="AlphaFoldDB" id="A0A6G3T7F9"/>
<sequence length="94" mass="9469">IAAGLGGLASSAPLPEEITGDPARLDPAAAAARGVRRLPVTLTESVAAFRTDGVLREALGPVLADAVIAVRLGEAGSAEGLDDDGVAAAYRWKY</sequence>
<gene>
    <name evidence="6" type="ORF">G3I66_05670</name>
</gene>
<comment type="similarity">
    <text evidence="1 3">Belongs to the glutamine synthetase family.</text>
</comment>
<dbReference type="PANTHER" id="PTHR43785">
    <property type="entry name" value="GAMMA-GLUTAMYLPUTRESCINE SYNTHETASE"/>
    <property type="match status" value="1"/>
</dbReference>
<evidence type="ECO:0000259" key="5">
    <source>
        <dbReference type="Pfam" id="PF00120"/>
    </source>
</evidence>
<dbReference type="InterPro" id="IPR014746">
    <property type="entry name" value="Gln_synth/guanido_kin_cat_dom"/>
</dbReference>
<evidence type="ECO:0000256" key="4">
    <source>
        <dbReference type="SAM" id="MobiDB-lite"/>
    </source>
</evidence>
<feature type="region of interest" description="Disordered" evidence="4">
    <location>
        <begin position="1"/>
        <end position="22"/>
    </location>
</feature>
<dbReference type="Gene3D" id="3.30.590.10">
    <property type="entry name" value="Glutamine synthetase/guanido kinase, catalytic domain"/>
    <property type="match status" value="1"/>
</dbReference>
<dbReference type="EMBL" id="JAAGMQ010000163">
    <property type="protein sequence ID" value="NEC32669.1"/>
    <property type="molecule type" value="Genomic_DNA"/>
</dbReference>
<evidence type="ECO:0000256" key="3">
    <source>
        <dbReference type="RuleBase" id="RU000384"/>
    </source>
</evidence>
<dbReference type="Pfam" id="PF00120">
    <property type="entry name" value="Gln-synt_C"/>
    <property type="match status" value="1"/>
</dbReference>
<dbReference type="Proteomes" id="UP000475666">
    <property type="component" value="Unassembled WGS sequence"/>
</dbReference>
<organism evidence="6 7">
    <name type="scientific">Streptomyces rubrogriseus</name>
    <dbReference type="NCBI Taxonomy" id="194673"/>
    <lineage>
        <taxon>Bacteria</taxon>
        <taxon>Bacillati</taxon>
        <taxon>Actinomycetota</taxon>
        <taxon>Actinomycetes</taxon>
        <taxon>Kitasatosporales</taxon>
        <taxon>Streptomycetaceae</taxon>
        <taxon>Streptomyces</taxon>
        <taxon>Streptomyces violaceoruber group</taxon>
    </lineage>
</organism>
<dbReference type="InterPro" id="IPR008146">
    <property type="entry name" value="Gln_synth_cat_dom"/>
</dbReference>
<proteinExistence type="inferred from homology"/>
<name>A0A6G3T7F9_9ACTN</name>
<dbReference type="GO" id="GO:0004356">
    <property type="term" value="F:glutamine synthetase activity"/>
    <property type="evidence" value="ECO:0007669"/>
    <property type="project" value="InterPro"/>
</dbReference>
<dbReference type="SUPFAM" id="SSF55931">
    <property type="entry name" value="Glutamine synthetase/guanido kinase"/>
    <property type="match status" value="1"/>
</dbReference>